<dbReference type="InterPro" id="IPR036249">
    <property type="entry name" value="Thioredoxin-like_sf"/>
</dbReference>
<dbReference type="Pfam" id="PF03190">
    <property type="entry name" value="Thioredox_DsbH"/>
    <property type="match status" value="1"/>
</dbReference>
<proteinExistence type="predicted"/>
<keyword evidence="3" id="KW-1185">Reference proteome</keyword>
<feature type="domain" description="Spermatogenesis-associated protein 20-like TRX" evidence="1">
    <location>
        <begin position="11"/>
        <end position="166"/>
    </location>
</feature>
<dbReference type="SUPFAM" id="SSF52833">
    <property type="entry name" value="Thioredoxin-like"/>
    <property type="match status" value="1"/>
</dbReference>
<dbReference type="InterPro" id="IPR024705">
    <property type="entry name" value="Ssp411"/>
</dbReference>
<dbReference type="PANTHER" id="PTHR42899">
    <property type="entry name" value="SPERMATOGENESIS-ASSOCIATED PROTEIN 20"/>
    <property type="match status" value="1"/>
</dbReference>
<evidence type="ECO:0000313" key="2">
    <source>
        <dbReference type="EMBL" id="MDR6239301.1"/>
    </source>
</evidence>
<dbReference type="InterPro" id="IPR004879">
    <property type="entry name" value="Ssp411-like_TRX"/>
</dbReference>
<evidence type="ECO:0000259" key="1">
    <source>
        <dbReference type="Pfam" id="PF03190"/>
    </source>
</evidence>
<sequence>MSPEQTKPKYTNDLIHSKSPYLLQHAHNPVNWKMWNDESLQESIDKDKPILLSIGYSACHWCHVMERECFENEKLAQIMNEHFVCIKLDREERPDIDNIYMDAVQKMGIQGGWPLNVFLTPDQMPFYGGTYFPPTRWEELLMAIDEAFKNRREELTQSAKKLTGAIQVSEKNRYKLNDQAHDYAKERVDRMVGQISRNFDPEFGGIKKSPKFPMPSLWEFLLNANTLTGNEPALQHALFTLDKMAYGGIYDIIGGGFCRYSVDERWFAPHFEKMLYDNGQLMSLYAKGYLKSNSSLYKSIIEGIDKFATECLLEDQIYHSALDADSEGVEGKFYTWTYEEILNLISEKEAEIVISAYQITKEGNFEDGQNIIFKNNLKKVADQHKISVVEVDKTLLEANQILFEERKKRVMPGLDNKALTSWNAMMNQGLTDAFLATKDGKYLDKAVSHMNKLLEIYIQNDSKLLRSLKDPTNSALAYLEDYAHLISALLRLHQATLEDKYALKAKEFADYVIENFYDNEEKLYFYSDQNGEALISRKKDIFDQVIPSSNAVMADNLYYLSQLFDDEYLENMLYSMLNQMAPLALTEVEYMSKWASIYAKVVKSPAQIILSGSDIQKTRLVFEEKGLINEVFASAESELPMAKDKANGQQESLIFVCSGQACYPPVKSVKEAMVYLSMD</sequence>
<dbReference type="InterPro" id="IPR008928">
    <property type="entry name" value="6-hairpin_glycosidase_sf"/>
</dbReference>
<protein>
    <recommendedName>
        <fullName evidence="1">Spermatogenesis-associated protein 20-like TRX domain-containing protein</fullName>
    </recommendedName>
</protein>
<dbReference type="SUPFAM" id="SSF48208">
    <property type="entry name" value="Six-hairpin glycosidases"/>
    <property type="match status" value="1"/>
</dbReference>
<dbReference type="CDD" id="cd02955">
    <property type="entry name" value="SSP411"/>
    <property type="match status" value="1"/>
</dbReference>
<organism evidence="2 3">
    <name type="scientific">Aureibacter tunicatorum</name>
    <dbReference type="NCBI Taxonomy" id="866807"/>
    <lineage>
        <taxon>Bacteria</taxon>
        <taxon>Pseudomonadati</taxon>
        <taxon>Bacteroidota</taxon>
        <taxon>Cytophagia</taxon>
        <taxon>Cytophagales</taxon>
        <taxon>Persicobacteraceae</taxon>
        <taxon>Aureibacter</taxon>
    </lineage>
</organism>
<dbReference type="GO" id="GO:0005975">
    <property type="term" value="P:carbohydrate metabolic process"/>
    <property type="evidence" value="ECO:0007669"/>
    <property type="project" value="InterPro"/>
</dbReference>
<name>A0AAE3XK67_9BACT</name>
<dbReference type="EMBL" id="JAVDQD010000002">
    <property type="protein sequence ID" value="MDR6239301.1"/>
    <property type="molecule type" value="Genomic_DNA"/>
</dbReference>
<gene>
    <name evidence="2" type="ORF">HNQ88_002338</name>
</gene>
<dbReference type="PIRSF" id="PIRSF006402">
    <property type="entry name" value="UCP006402_thioredoxin"/>
    <property type="match status" value="1"/>
</dbReference>
<dbReference type="PANTHER" id="PTHR42899:SF1">
    <property type="entry name" value="SPERMATOGENESIS-ASSOCIATED PROTEIN 20"/>
    <property type="match status" value="1"/>
</dbReference>
<comment type="caution">
    <text evidence="2">The sequence shown here is derived from an EMBL/GenBank/DDBJ whole genome shotgun (WGS) entry which is preliminary data.</text>
</comment>
<dbReference type="RefSeq" id="WP_309938911.1">
    <property type="nucleotide sequence ID" value="NZ_AP025305.1"/>
</dbReference>
<dbReference type="AlphaFoldDB" id="A0AAE3XK67"/>
<reference evidence="2" key="1">
    <citation type="submission" date="2023-07" db="EMBL/GenBank/DDBJ databases">
        <title>Genomic Encyclopedia of Type Strains, Phase IV (KMG-IV): sequencing the most valuable type-strain genomes for metagenomic binning, comparative biology and taxonomic classification.</title>
        <authorList>
            <person name="Goeker M."/>
        </authorList>
    </citation>
    <scope>NUCLEOTIDE SEQUENCE</scope>
    <source>
        <strain evidence="2">DSM 26174</strain>
    </source>
</reference>
<evidence type="ECO:0000313" key="3">
    <source>
        <dbReference type="Proteomes" id="UP001185092"/>
    </source>
</evidence>
<accession>A0AAE3XK67</accession>
<dbReference type="Gene3D" id="1.50.10.20">
    <property type="match status" value="1"/>
</dbReference>
<dbReference type="Gene3D" id="3.40.30.10">
    <property type="entry name" value="Glutaredoxin"/>
    <property type="match status" value="1"/>
</dbReference>
<dbReference type="Proteomes" id="UP001185092">
    <property type="component" value="Unassembled WGS sequence"/>
</dbReference>